<evidence type="ECO:0000256" key="4">
    <source>
        <dbReference type="ARBA" id="ARBA00022475"/>
    </source>
</evidence>
<evidence type="ECO:0000256" key="8">
    <source>
        <dbReference type="ARBA" id="ARBA00022989"/>
    </source>
</evidence>
<evidence type="ECO:0000256" key="5">
    <source>
        <dbReference type="ARBA" id="ARBA00022692"/>
    </source>
</evidence>
<gene>
    <name evidence="15" type="ORF">SLEP1_g6374</name>
</gene>
<evidence type="ECO:0000256" key="10">
    <source>
        <dbReference type="ARBA" id="ARBA00037493"/>
    </source>
</evidence>
<dbReference type="PRINTS" id="PR00219">
    <property type="entry name" value="SYNAPTOBREVN"/>
</dbReference>
<sequence>MQYCVDHPEEISKIAKVKAQVSEVKGVMMENIEKVLDRGEKIEILVDKTENLHHQAQDFRNSGTRIRRKMWLQNMKIKLIVLGILIALILIIVLSVCGGFNCGNKK</sequence>
<keyword evidence="3" id="KW-0813">Transport</keyword>
<evidence type="ECO:0000256" key="1">
    <source>
        <dbReference type="ARBA" id="ARBA00004521"/>
    </source>
</evidence>
<keyword evidence="9 13" id="KW-0472">Membrane</keyword>
<dbReference type="InterPro" id="IPR016444">
    <property type="entry name" value="Synaptobrevin/VAMP"/>
</dbReference>
<dbReference type="InterPro" id="IPR051097">
    <property type="entry name" value="Synaptobrevin-like_transport"/>
</dbReference>
<comment type="function">
    <text evidence="10">Involved in the targeting and/or fusion of transport vesicles to their target membrane.</text>
</comment>
<evidence type="ECO:0000313" key="15">
    <source>
        <dbReference type="EMBL" id="GKU92675.1"/>
    </source>
</evidence>
<keyword evidence="8 13" id="KW-1133">Transmembrane helix</keyword>
<dbReference type="GO" id="GO:0016192">
    <property type="term" value="P:vesicle-mediated transport"/>
    <property type="evidence" value="ECO:0007669"/>
    <property type="project" value="InterPro"/>
</dbReference>
<dbReference type="EMBL" id="BPVZ01000006">
    <property type="protein sequence ID" value="GKU92675.1"/>
    <property type="molecule type" value="Genomic_DNA"/>
</dbReference>
<dbReference type="Pfam" id="PF00957">
    <property type="entry name" value="Synaptobrevin"/>
    <property type="match status" value="1"/>
</dbReference>
<dbReference type="AlphaFoldDB" id="A0AAV5I106"/>
<dbReference type="PROSITE" id="PS50892">
    <property type="entry name" value="V_SNARE"/>
    <property type="match status" value="1"/>
</dbReference>
<feature type="domain" description="V-SNARE coiled-coil homology" evidence="14">
    <location>
        <begin position="13"/>
        <end position="73"/>
    </location>
</feature>
<evidence type="ECO:0000313" key="16">
    <source>
        <dbReference type="Proteomes" id="UP001054252"/>
    </source>
</evidence>
<dbReference type="Proteomes" id="UP001054252">
    <property type="component" value="Unassembled WGS sequence"/>
</dbReference>
<evidence type="ECO:0000256" key="12">
    <source>
        <dbReference type="PROSITE-ProRule" id="PRU00290"/>
    </source>
</evidence>
<keyword evidence="12" id="KW-0175">Coiled coil</keyword>
<dbReference type="PANTHER" id="PTHR21136:SF92">
    <property type="entry name" value="LONGIN DOMAIN-CONTAINING PROTEIN"/>
    <property type="match status" value="1"/>
</dbReference>
<evidence type="ECO:0000259" key="14">
    <source>
        <dbReference type="PROSITE" id="PS50892"/>
    </source>
</evidence>
<comment type="caution">
    <text evidence="15">The sequence shown here is derived from an EMBL/GenBank/DDBJ whole genome shotgun (WGS) entry which is preliminary data.</text>
</comment>
<dbReference type="InterPro" id="IPR042855">
    <property type="entry name" value="V_SNARE_CC"/>
</dbReference>
<comment type="similarity">
    <text evidence="2">Belongs to the synaptobrevin family.</text>
</comment>
<comment type="subcellular location">
    <subcellularLocation>
        <location evidence="1">Cell membrane</location>
        <topology evidence="1">Single-pass type IV membrane protein</topology>
    </subcellularLocation>
    <subcellularLocation>
        <location evidence="11">Early endosome membrane</location>
        <topology evidence="11">Single-pass type IV membrane protein</topology>
    </subcellularLocation>
</comment>
<dbReference type="Gene3D" id="1.20.5.110">
    <property type="match status" value="1"/>
</dbReference>
<dbReference type="GO" id="GO:0031901">
    <property type="term" value="C:early endosome membrane"/>
    <property type="evidence" value="ECO:0007669"/>
    <property type="project" value="UniProtKB-SubCell"/>
</dbReference>
<keyword evidence="16" id="KW-1185">Reference proteome</keyword>
<keyword evidence="7" id="KW-0653">Protein transport</keyword>
<name>A0AAV5I106_9ROSI</name>
<keyword evidence="6" id="KW-0967">Endosome</keyword>
<evidence type="ECO:0000256" key="3">
    <source>
        <dbReference type="ARBA" id="ARBA00022448"/>
    </source>
</evidence>
<reference evidence="15 16" key="1">
    <citation type="journal article" date="2021" name="Commun. Biol.">
        <title>The genome of Shorea leprosula (Dipterocarpaceae) highlights the ecological relevance of drought in aseasonal tropical rainforests.</title>
        <authorList>
            <person name="Ng K.K.S."/>
            <person name="Kobayashi M.J."/>
            <person name="Fawcett J.A."/>
            <person name="Hatakeyama M."/>
            <person name="Paape T."/>
            <person name="Ng C.H."/>
            <person name="Ang C.C."/>
            <person name="Tnah L.H."/>
            <person name="Lee C.T."/>
            <person name="Nishiyama T."/>
            <person name="Sese J."/>
            <person name="O'Brien M.J."/>
            <person name="Copetti D."/>
            <person name="Mohd Noor M.I."/>
            <person name="Ong R.C."/>
            <person name="Putra M."/>
            <person name="Sireger I.Z."/>
            <person name="Indrioko S."/>
            <person name="Kosugi Y."/>
            <person name="Izuno A."/>
            <person name="Isagi Y."/>
            <person name="Lee S.L."/>
            <person name="Shimizu K.K."/>
        </authorList>
    </citation>
    <scope>NUCLEOTIDE SEQUENCE [LARGE SCALE GENOMIC DNA]</scope>
    <source>
        <strain evidence="15">214</strain>
    </source>
</reference>
<dbReference type="CDD" id="cd15843">
    <property type="entry name" value="R-SNARE"/>
    <property type="match status" value="1"/>
</dbReference>
<feature type="transmembrane region" description="Helical" evidence="13">
    <location>
        <begin position="77"/>
        <end position="101"/>
    </location>
</feature>
<dbReference type="GO" id="GO:0015031">
    <property type="term" value="P:protein transport"/>
    <property type="evidence" value="ECO:0007669"/>
    <property type="project" value="UniProtKB-KW"/>
</dbReference>
<evidence type="ECO:0000256" key="7">
    <source>
        <dbReference type="ARBA" id="ARBA00022927"/>
    </source>
</evidence>
<dbReference type="PROSITE" id="PS00417">
    <property type="entry name" value="SYNAPTOBREVIN"/>
    <property type="match status" value="1"/>
</dbReference>
<proteinExistence type="inferred from homology"/>
<dbReference type="PIRSF" id="PIRSF005409">
    <property type="entry name" value="Synaptobrevin_euk"/>
    <property type="match status" value="1"/>
</dbReference>
<evidence type="ECO:0000256" key="11">
    <source>
        <dbReference type="ARBA" id="ARBA00037832"/>
    </source>
</evidence>
<dbReference type="GO" id="GO:0005886">
    <property type="term" value="C:plasma membrane"/>
    <property type="evidence" value="ECO:0007669"/>
    <property type="project" value="UniProtKB-SubCell"/>
</dbReference>
<evidence type="ECO:0000256" key="13">
    <source>
        <dbReference type="SAM" id="Phobius"/>
    </source>
</evidence>
<evidence type="ECO:0000256" key="9">
    <source>
        <dbReference type="ARBA" id="ARBA00023136"/>
    </source>
</evidence>
<evidence type="ECO:0000256" key="2">
    <source>
        <dbReference type="ARBA" id="ARBA00008025"/>
    </source>
</evidence>
<dbReference type="PANTHER" id="PTHR21136">
    <property type="entry name" value="SNARE PROTEINS"/>
    <property type="match status" value="1"/>
</dbReference>
<dbReference type="SUPFAM" id="SSF58038">
    <property type="entry name" value="SNARE fusion complex"/>
    <property type="match status" value="1"/>
</dbReference>
<dbReference type="InterPro" id="IPR001388">
    <property type="entry name" value="Synaptobrevin-like"/>
</dbReference>
<dbReference type="FunFam" id="1.20.5.110:FF:000010">
    <property type="entry name" value="Vesicle-associated membrane protein 726"/>
    <property type="match status" value="1"/>
</dbReference>
<accession>A0AAV5I106</accession>
<organism evidence="15 16">
    <name type="scientific">Rubroshorea leprosula</name>
    <dbReference type="NCBI Taxonomy" id="152421"/>
    <lineage>
        <taxon>Eukaryota</taxon>
        <taxon>Viridiplantae</taxon>
        <taxon>Streptophyta</taxon>
        <taxon>Embryophyta</taxon>
        <taxon>Tracheophyta</taxon>
        <taxon>Spermatophyta</taxon>
        <taxon>Magnoliopsida</taxon>
        <taxon>eudicotyledons</taxon>
        <taxon>Gunneridae</taxon>
        <taxon>Pentapetalae</taxon>
        <taxon>rosids</taxon>
        <taxon>malvids</taxon>
        <taxon>Malvales</taxon>
        <taxon>Dipterocarpaceae</taxon>
        <taxon>Rubroshorea</taxon>
    </lineage>
</organism>
<keyword evidence="4" id="KW-1003">Cell membrane</keyword>
<keyword evidence="5 13" id="KW-0812">Transmembrane</keyword>
<evidence type="ECO:0000256" key="6">
    <source>
        <dbReference type="ARBA" id="ARBA00022753"/>
    </source>
</evidence>
<protein>
    <recommendedName>
        <fullName evidence="14">V-SNARE coiled-coil homology domain-containing protein</fullName>
    </recommendedName>
</protein>